<evidence type="ECO:0000313" key="1">
    <source>
        <dbReference type="EMBL" id="GGD05933.1"/>
    </source>
</evidence>
<evidence type="ECO:0000313" key="2">
    <source>
        <dbReference type="Proteomes" id="UP000613160"/>
    </source>
</evidence>
<dbReference type="AlphaFoldDB" id="A0A916XST7"/>
<reference evidence="1" key="1">
    <citation type="journal article" date="2014" name="Int. J. Syst. Evol. Microbiol.">
        <title>Complete genome sequence of Corynebacterium casei LMG S-19264T (=DSM 44701T), isolated from a smear-ripened cheese.</title>
        <authorList>
            <consortium name="US DOE Joint Genome Institute (JGI-PGF)"/>
            <person name="Walter F."/>
            <person name="Albersmeier A."/>
            <person name="Kalinowski J."/>
            <person name="Ruckert C."/>
        </authorList>
    </citation>
    <scope>NUCLEOTIDE SEQUENCE</scope>
    <source>
        <strain evidence="1">CGMCC 1.15493</strain>
    </source>
</reference>
<name>A0A916XST7_9HYPH</name>
<organism evidence="1 2">
    <name type="scientific">Aureimonas glaciei</name>
    <dbReference type="NCBI Taxonomy" id="1776957"/>
    <lineage>
        <taxon>Bacteria</taxon>
        <taxon>Pseudomonadati</taxon>
        <taxon>Pseudomonadota</taxon>
        <taxon>Alphaproteobacteria</taxon>
        <taxon>Hyphomicrobiales</taxon>
        <taxon>Aurantimonadaceae</taxon>
        <taxon>Aureimonas</taxon>
    </lineage>
</organism>
<comment type="caution">
    <text evidence="1">The sequence shown here is derived from an EMBL/GenBank/DDBJ whole genome shotgun (WGS) entry which is preliminary data.</text>
</comment>
<accession>A0A916XST7</accession>
<dbReference type="RefSeq" id="WP_188849060.1">
    <property type="nucleotide sequence ID" value="NZ_BMJJ01000001.1"/>
</dbReference>
<dbReference type="Proteomes" id="UP000613160">
    <property type="component" value="Unassembled WGS sequence"/>
</dbReference>
<protein>
    <submittedName>
        <fullName evidence="1">Uncharacterized protein</fullName>
    </submittedName>
</protein>
<reference evidence="1" key="2">
    <citation type="submission" date="2020-09" db="EMBL/GenBank/DDBJ databases">
        <authorList>
            <person name="Sun Q."/>
            <person name="Zhou Y."/>
        </authorList>
    </citation>
    <scope>NUCLEOTIDE SEQUENCE</scope>
    <source>
        <strain evidence="1">CGMCC 1.15493</strain>
    </source>
</reference>
<proteinExistence type="predicted"/>
<gene>
    <name evidence="1" type="ORF">GCM10011335_06080</name>
</gene>
<dbReference type="EMBL" id="BMJJ01000001">
    <property type="protein sequence ID" value="GGD05933.1"/>
    <property type="molecule type" value="Genomic_DNA"/>
</dbReference>
<sequence length="144" mass="15530">MAMSSPILVAPLVADGFADTPRSLETPMPKTTVNAILTRLSYELHALADAADEFHHLAFSDGGSSNLANADYVRATQGIDLMQQILANLSDYTGCLAMAAPEEMDLDDAQALSLISLSDLRDRLRDVPATEIERQDSGDADIFF</sequence>
<keyword evidence="2" id="KW-1185">Reference proteome</keyword>